<name>A0A5B7K3G5_PORTR</name>
<comment type="caution">
    <text evidence="1">The sequence shown here is derived from an EMBL/GenBank/DDBJ whole genome shotgun (WGS) entry which is preliminary data.</text>
</comment>
<sequence>MAWVEYSRVDEKRIASGAEG</sequence>
<gene>
    <name evidence="1" type="ORF">E2C01_096589</name>
</gene>
<evidence type="ECO:0000313" key="1">
    <source>
        <dbReference type="EMBL" id="MPD01077.1"/>
    </source>
</evidence>
<dbReference type="AlphaFoldDB" id="A0A5B7K3G5"/>
<dbReference type="Proteomes" id="UP000324222">
    <property type="component" value="Unassembled WGS sequence"/>
</dbReference>
<reference evidence="1 2" key="1">
    <citation type="submission" date="2019-05" db="EMBL/GenBank/DDBJ databases">
        <title>Another draft genome of Portunus trituberculatus and its Hox gene families provides insights of decapod evolution.</title>
        <authorList>
            <person name="Jeong J.-H."/>
            <person name="Song I."/>
            <person name="Kim S."/>
            <person name="Choi T."/>
            <person name="Kim D."/>
            <person name="Ryu S."/>
            <person name="Kim W."/>
        </authorList>
    </citation>
    <scope>NUCLEOTIDE SEQUENCE [LARGE SCALE GENOMIC DNA]</scope>
    <source>
        <tissue evidence="1">Muscle</tissue>
    </source>
</reference>
<dbReference type="EMBL" id="VSRR010125673">
    <property type="protein sequence ID" value="MPD01077.1"/>
    <property type="molecule type" value="Genomic_DNA"/>
</dbReference>
<accession>A0A5B7K3G5</accession>
<proteinExistence type="predicted"/>
<protein>
    <submittedName>
        <fullName evidence="1">Uncharacterized protein</fullName>
    </submittedName>
</protein>
<keyword evidence="2" id="KW-1185">Reference proteome</keyword>
<organism evidence="1 2">
    <name type="scientific">Portunus trituberculatus</name>
    <name type="common">Swimming crab</name>
    <name type="synonym">Neptunus trituberculatus</name>
    <dbReference type="NCBI Taxonomy" id="210409"/>
    <lineage>
        <taxon>Eukaryota</taxon>
        <taxon>Metazoa</taxon>
        <taxon>Ecdysozoa</taxon>
        <taxon>Arthropoda</taxon>
        <taxon>Crustacea</taxon>
        <taxon>Multicrustacea</taxon>
        <taxon>Malacostraca</taxon>
        <taxon>Eumalacostraca</taxon>
        <taxon>Eucarida</taxon>
        <taxon>Decapoda</taxon>
        <taxon>Pleocyemata</taxon>
        <taxon>Brachyura</taxon>
        <taxon>Eubrachyura</taxon>
        <taxon>Portunoidea</taxon>
        <taxon>Portunidae</taxon>
        <taxon>Portuninae</taxon>
        <taxon>Portunus</taxon>
    </lineage>
</organism>
<evidence type="ECO:0000313" key="2">
    <source>
        <dbReference type="Proteomes" id="UP000324222"/>
    </source>
</evidence>